<feature type="compositionally biased region" description="Low complexity" evidence="1">
    <location>
        <begin position="729"/>
        <end position="746"/>
    </location>
</feature>
<evidence type="ECO:0000313" key="2">
    <source>
        <dbReference type="EMBL" id="KAF7504900.1"/>
    </source>
</evidence>
<proteinExistence type="predicted"/>
<feature type="region of interest" description="Disordered" evidence="1">
    <location>
        <begin position="696"/>
        <end position="746"/>
    </location>
</feature>
<protein>
    <recommendedName>
        <fullName evidence="4">DUF1760-domain-containing protein</fullName>
    </recommendedName>
</protein>
<feature type="region of interest" description="Disordered" evidence="1">
    <location>
        <begin position="587"/>
        <end position="618"/>
    </location>
</feature>
<feature type="region of interest" description="Disordered" evidence="1">
    <location>
        <begin position="107"/>
        <end position="131"/>
    </location>
</feature>
<sequence length="799" mass="87106">MATITHDMETDPITAALPPNSDYMTYLTILEYQLTPERLPTLTRHLAEDDGTLAKEVGWDLVKLILPLIKAAPRDAAKCLEVVARRGNPREVVVRVAEALEILGADDDAAESGFDEEPKTDEPKTDELPTFKGEAQRIHLGEMDLHGMPPPSSTKEGPSNDMSASEHPQETMAVPDSPALQLSTLLSMLGILHSRIKTQYPSRFLATSLPAALGAYRKVPITSETASAFLGLLGKLSGKQRPVLPPRSSTTNITNIKPAMTLGTEVYAPLPDPEGQSRDNAKAPSDLEMSIVLRLLQAVTLEVLEEYLLADAGTMEWSTRLLEKQSPQRAIPDRKSRSTIWQDEENLQSKDSMMDKFCRLANDLRLNPEDVFSHTNLPLVRNQKPEDVIVEMGTEKDEDEEPSEFPTSPSQIPYPHLGALFLYLASRVPAIIYSDETVSRVETSMTDLHHFVNQFVVPTPTLLNDHFFPSVAHNPPSAIDAMLALLLLVILPPNRINTESVPRADDDYKALISILSHLCAEHPNPSFRTSAHHLATTLLHNHPSSNFRLSIIESTMTDCGPFDNLKEVAINWLKEEILFTISVPVSTSSLGGSETTRQTPSSDTNDDDDDNENNIFASPTFFSDHETLSSLIFPAQPPSSPAIGDDNDPPPQPSSPNPAASETPTTAAIASLNLLFLLLTNPTLKSRYHLAAKLASSHQQEPSSPAVPTLTGEDAPPSTWDARPTPPKTTTTTTTTTTTCNSSSSSSIESKTLTFLTTLQTHLAERAGKGTREEEGKLGLLALALGRVVGALEAWKEGA</sequence>
<dbReference type="InterPro" id="IPR040347">
    <property type="entry name" value="YBP1/2"/>
</dbReference>
<reference evidence="2" key="1">
    <citation type="submission" date="2020-02" db="EMBL/GenBank/DDBJ databases">
        <authorList>
            <person name="Palmer J.M."/>
        </authorList>
    </citation>
    <scope>NUCLEOTIDE SEQUENCE</scope>
    <source>
        <strain evidence="2">EPUS1.4</strain>
        <tissue evidence="2">Thallus</tissue>
    </source>
</reference>
<feature type="region of interest" description="Disordered" evidence="1">
    <location>
        <begin position="632"/>
        <end position="664"/>
    </location>
</feature>
<keyword evidence="3" id="KW-1185">Reference proteome</keyword>
<evidence type="ECO:0000256" key="1">
    <source>
        <dbReference type="SAM" id="MobiDB-lite"/>
    </source>
</evidence>
<organism evidence="2 3">
    <name type="scientific">Endocarpon pusillum</name>
    <dbReference type="NCBI Taxonomy" id="364733"/>
    <lineage>
        <taxon>Eukaryota</taxon>
        <taxon>Fungi</taxon>
        <taxon>Dikarya</taxon>
        <taxon>Ascomycota</taxon>
        <taxon>Pezizomycotina</taxon>
        <taxon>Eurotiomycetes</taxon>
        <taxon>Chaetothyriomycetidae</taxon>
        <taxon>Verrucariales</taxon>
        <taxon>Verrucariaceae</taxon>
        <taxon>Endocarpon</taxon>
    </lineage>
</organism>
<feature type="compositionally biased region" description="Polar residues" evidence="1">
    <location>
        <begin position="587"/>
        <end position="602"/>
    </location>
</feature>
<dbReference type="OrthoDB" id="5396786at2759"/>
<feature type="region of interest" description="Disordered" evidence="1">
    <location>
        <begin position="143"/>
        <end position="172"/>
    </location>
</feature>
<dbReference type="GO" id="GO:0034599">
    <property type="term" value="P:cellular response to oxidative stress"/>
    <property type="evidence" value="ECO:0007669"/>
    <property type="project" value="InterPro"/>
</dbReference>
<comment type="caution">
    <text evidence="2">The sequence shown here is derived from an EMBL/GenBank/DDBJ whole genome shotgun (WGS) entry which is preliminary data.</text>
</comment>
<dbReference type="PANTHER" id="PTHR28020:SF1">
    <property type="entry name" value="YAP1-BINDING PROTEIN 1-RELATED"/>
    <property type="match status" value="1"/>
</dbReference>
<accession>A0A8H7A954</accession>
<dbReference type="Pfam" id="PF08568">
    <property type="entry name" value="Kinetochor_Ybp2"/>
    <property type="match status" value="1"/>
</dbReference>
<feature type="compositionally biased region" description="Polar residues" evidence="1">
    <location>
        <begin position="153"/>
        <end position="163"/>
    </location>
</feature>
<dbReference type="AlphaFoldDB" id="A0A8H7A954"/>
<dbReference type="Proteomes" id="UP000606974">
    <property type="component" value="Unassembled WGS sequence"/>
</dbReference>
<dbReference type="EMBL" id="JAACFV010000124">
    <property type="protein sequence ID" value="KAF7504900.1"/>
    <property type="molecule type" value="Genomic_DNA"/>
</dbReference>
<dbReference type="InterPro" id="IPR013877">
    <property type="entry name" value="YAP-bd/ALF4/Glomulin"/>
</dbReference>
<feature type="compositionally biased region" description="Basic and acidic residues" evidence="1">
    <location>
        <begin position="116"/>
        <end position="131"/>
    </location>
</feature>
<name>A0A8H7A954_9EURO</name>
<dbReference type="PANTHER" id="PTHR28020">
    <property type="entry name" value="YAP1-BINDING PROTEIN 1-RELATED"/>
    <property type="match status" value="1"/>
</dbReference>
<dbReference type="GO" id="GO:0005737">
    <property type="term" value="C:cytoplasm"/>
    <property type="evidence" value="ECO:0007669"/>
    <property type="project" value="TreeGrafter"/>
</dbReference>
<evidence type="ECO:0008006" key="4">
    <source>
        <dbReference type="Google" id="ProtNLM"/>
    </source>
</evidence>
<evidence type="ECO:0000313" key="3">
    <source>
        <dbReference type="Proteomes" id="UP000606974"/>
    </source>
</evidence>
<gene>
    <name evidence="2" type="ORF">GJ744_001621</name>
</gene>